<keyword evidence="2" id="KW-0732">Signal</keyword>
<dbReference type="PANTHER" id="PTHR37011:SF1">
    <property type="entry name" value="POT FAMILY PEPTIDE TRANSPORT PROTEIN"/>
    <property type="match status" value="1"/>
</dbReference>
<evidence type="ECO:0000259" key="6">
    <source>
        <dbReference type="Pfam" id="PF06004"/>
    </source>
</evidence>
<dbReference type="PANTHER" id="PTHR37011">
    <property type="entry name" value="POT FAMILY PEPTIDE TRANSPORT PROTEIN-RELATED"/>
    <property type="match status" value="1"/>
</dbReference>
<evidence type="ECO:0000313" key="8">
    <source>
        <dbReference type="Proteomes" id="UP000282289"/>
    </source>
</evidence>
<keyword evidence="4" id="KW-0564">Palmitate</keyword>
<proteinExistence type="predicted"/>
<dbReference type="NCBIfam" id="NF033216">
    <property type="entry name" value="lipo_YgdI_YgdR"/>
    <property type="match status" value="1"/>
</dbReference>
<evidence type="ECO:0000256" key="2">
    <source>
        <dbReference type="ARBA" id="ARBA00022729"/>
    </source>
</evidence>
<dbReference type="Gene3D" id="2.30.30.100">
    <property type="match status" value="1"/>
</dbReference>
<dbReference type="Pfam" id="PF06004">
    <property type="entry name" value="DUF903"/>
    <property type="match status" value="1"/>
</dbReference>
<gene>
    <name evidence="7" type="ORF">ALQ15_115631</name>
</gene>
<evidence type="ECO:0000313" key="7">
    <source>
        <dbReference type="EMBL" id="RMP77348.1"/>
    </source>
</evidence>
<comment type="caution">
    <text evidence="7">The sequence shown here is derived from an EMBL/GenBank/DDBJ whole genome shotgun (WGS) entry which is preliminary data.</text>
</comment>
<accession>A0A7Z6XXZ5</accession>
<evidence type="ECO:0000256" key="4">
    <source>
        <dbReference type="ARBA" id="ARBA00023139"/>
    </source>
</evidence>
<dbReference type="SUPFAM" id="SSF50182">
    <property type="entry name" value="Sm-like ribonucleoproteins"/>
    <property type="match status" value="1"/>
</dbReference>
<dbReference type="AlphaFoldDB" id="A0A7Z6XXZ5"/>
<protein>
    <submittedName>
        <fullName evidence="7">Putative Lipoprotein</fullName>
    </submittedName>
</protein>
<dbReference type="EMBL" id="RBQT01000117">
    <property type="protein sequence ID" value="RMP77348.1"/>
    <property type="molecule type" value="Genomic_DNA"/>
</dbReference>
<keyword evidence="5 7" id="KW-0449">Lipoprotein</keyword>
<evidence type="ECO:0000256" key="5">
    <source>
        <dbReference type="ARBA" id="ARBA00023288"/>
    </source>
</evidence>
<feature type="domain" description="Lipoprotein YgdI/YgdR-like SH3-like" evidence="6">
    <location>
        <begin position="75"/>
        <end position="122"/>
    </location>
</feature>
<dbReference type="InterPro" id="IPR010305">
    <property type="entry name" value="YgdI/YgdR-like"/>
</dbReference>
<dbReference type="Proteomes" id="UP000282289">
    <property type="component" value="Unassembled WGS sequence"/>
</dbReference>
<dbReference type="InterPro" id="IPR010920">
    <property type="entry name" value="LSM_dom_sf"/>
</dbReference>
<organism evidence="7 8">
    <name type="scientific">Pseudomonas syringae pv. actinidiae</name>
    <dbReference type="NCBI Taxonomy" id="103796"/>
    <lineage>
        <taxon>Bacteria</taxon>
        <taxon>Pseudomonadati</taxon>
        <taxon>Pseudomonadota</taxon>
        <taxon>Gammaproteobacteria</taxon>
        <taxon>Pseudomonadales</taxon>
        <taxon>Pseudomonadaceae</taxon>
        <taxon>Pseudomonas</taxon>
        <taxon>Pseudomonas syringae</taxon>
    </lineage>
</organism>
<dbReference type="InterPro" id="IPR047807">
    <property type="entry name" value="YgdI/YgdR-like_SH3-like"/>
</dbReference>
<keyword evidence="3" id="KW-0472">Membrane</keyword>
<keyword evidence="1" id="KW-1003">Cell membrane</keyword>
<name>A0A7Z6XXZ5_PSESF</name>
<reference evidence="7 8" key="1">
    <citation type="submission" date="2018-08" db="EMBL/GenBank/DDBJ databases">
        <title>Recombination of ecologically and evolutionarily significant loci maintains genetic cohesion in the Pseudomonas syringae species complex.</title>
        <authorList>
            <person name="Dillon M."/>
            <person name="Thakur S."/>
            <person name="Almeida R.N.D."/>
            <person name="Weir B.S."/>
            <person name="Guttman D.S."/>
        </authorList>
    </citation>
    <scope>NUCLEOTIDE SEQUENCE [LARGE SCALE GENOMIC DNA]</scope>
    <source>
        <strain evidence="7 8">ICMP 19589</strain>
    </source>
</reference>
<evidence type="ECO:0000256" key="1">
    <source>
        <dbReference type="ARBA" id="ARBA00022475"/>
    </source>
</evidence>
<sequence>MRFVWPRIRFLILAVRAYSISVSDLSQHLCKIKRLKWHTIVLKKPTLPESRMNIKSLAFPLLAATAVLLAGCSTPSVVTLQNGTQYITKDMPKTKSRDGFYEFEDISGKRVRIKADEVATVRPEE</sequence>
<evidence type="ECO:0000256" key="3">
    <source>
        <dbReference type="ARBA" id="ARBA00023136"/>
    </source>
</evidence>